<sequence>MIKYLSTYITATLFFVALTITAQTPTTITKEGDYTVSGSEYLVATQSITLKPNTWIQSGSTFTASVQPDIYTPVTLSTDENYVFSRLYQRAMGSPSGIQYESDVIENVTYIDGLGRAKQQIAIKTTPDKKDIITYVAYDEYGRQAKEYLPYADPNGNGSYRTGVQQATLNYYNQPKYQNTLNPYSEKQFEPSPLNRVSKQAAPGNDWALGSGHEMKFEYHTNVSSYEVRKYKVDLTLTNNAFYTPVLVLDSYYPVGSLNKTITKNENYSGTGSNNTTVSYTDKQGKTVLKRIYADDLTYDTYYVYDDFGNLAYVLPPKAEAQTDMPTATEIAELGYQYQYDKKKRLVKKRLPGKGWEVIVYDKLNRPVLTQDANQKPLRQWSFTKYDLYNRVAYTGLYTHSTDIDQSAMQSYFINQNTVDPYNVNNVNATKTYENRVSSSSINEGTYYTNNNFPTNNIEILTLNYYDDYEIGDLVVFNPANGAGTWEGMTPVANVKGLPTVSRVKVLDTNDWVTTATYYDDKGRAWETHVVNEYLGTEDWVLNKLDFAGKVLKTQSMHSKDGQTLTTVDTYEYDHMGRLINQEQTIADKKETIVQNSYDELGQLQAKTVGGGLQTVDYTYNIRGWLTGINDINNIGDDLFTFKINYNSTETSNLSTPLYNGNISETIWKTKNDEVARAYRYNYDDLNRLTDAYFSLKSGTATTFSNIPAIFNVSGISYDKNGNILSLARSQNGYQTLMDDLVYAYDEGNKLLKVTENATTSIKDEGFKDGINTGDDFIYDTNGNMVTDNNKGISSISYNHLNLPSIVNINSTAHTGNITYIYDATGAKLRKIATEGSSVTTTDYAGNYVYKGNYNLALPLGSNNSDETVLQFFNHPEGYIEPDGSGGFEYIYQYKDHLGNIRLSYADDNKDGSIDSATEIRQEKNYYPFGLTHKGYNGTIRGRKHLYGFTGKEDQDELGLGWIDITARNYNPELGRWMNVDPLADDPEQIDKSPYAFSWNNPIRYVDPTGLKPMDNYGINSNGDITLLEKTDDNFDQLFAVNDNNEVNQSAGSVKVGKEADGSSILSQLETSNTKVEEYNDYGTIRERNVNIAVTDESNKNDVFNVFKFAADNTNVEFSVGKISYDGLGTNYQIGTFHDRNLSPGVRNSSIGNVLGLLHSHPNQPTAQDRRESIDGDTGVSTRFLTKYGSNKPYLIYFPSTQSTTRLHLPREDFLRGKIVRRSNSSLKF</sequence>
<dbReference type="InterPro" id="IPR022385">
    <property type="entry name" value="Rhs_assc_core"/>
</dbReference>
<proteinExistence type="predicted"/>
<dbReference type="InterPro" id="IPR028218">
    <property type="entry name" value="Toxin-JAB1"/>
</dbReference>
<dbReference type="RefSeq" id="WP_165389073.1">
    <property type="nucleotide sequence ID" value="NZ_SGXE01000007.1"/>
</dbReference>
<gene>
    <name evidence="3" type="ORF">EV197_3340</name>
</gene>
<evidence type="ECO:0000313" key="3">
    <source>
        <dbReference type="EMBL" id="RZS90546.1"/>
    </source>
</evidence>
<name>A0A4Q7NTN9_9FLAO</name>
<accession>A0A4Q7NTN9</accession>
<dbReference type="EMBL" id="SGXE01000007">
    <property type="protein sequence ID" value="RZS90546.1"/>
    <property type="molecule type" value="Genomic_DNA"/>
</dbReference>
<evidence type="ECO:0000256" key="1">
    <source>
        <dbReference type="SAM" id="SignalP"/>
    </source>
</evidence>
<dbReference type="AlphaFoldDB" id="A0A4Q7NTN9"/>
<evidence type="ECO:0000259" key="2">
    <source>
        <dbReference type="Pfam" id="PF20041"/>
    </source>
</evidence>
<feature type="domain" description="DUF6443" evidence="2">
    <location>
        <begin position="92"/>
        <end position="221"/>
    </location>
</feature>
<feature type="signal peptide" evidence="1">
    <location>
        <begin position="1"/>
        <end position="22"/>
    </location>
</feature>
<dbReference type="Pfam" id="PF15659">
    <property type="entry name" value="Toxin-JAB1"/>
    <property type="match status" value="1"/>
</dbReference>
<dbReference type="Gene3D" id="2.180.10.10">
    <property type="entry name" value="RHS repeat-associated core"/>
    <property type="match status" value="1"/>
</dbReference>
<dbReference type="Pfam" id="PF20041">
    <property type="entry name" value="DUF6443"/>
    <property type="match status" value="1"/>
</dbReference>
<feature type="chain" id="PRO_5020189765" evidence="1">
    <location>
        <begin position="23"/>
        <end position="1229"/>
    </location>
</feature>
<evidence type="ECO:0000313" key="4">
    <source>
        <dbReference type="Proteomes" id="UP000292262"/>
    </source>
</evidence>
<dbReference type="NCBIfam" id="TIGR03696">
    <property type="entry name" value="Rhs_assc_core"/>
    <property type="match status" value="1"/>
</dbReference>
<keyword evidence="1" id="KW-0732">Signal</keyword>
<organism evidence="3 4">
    <name type="scientific">Aquimarina brevivitae</name>
    <dbReference type="NCBI Taxonomy" id="323412"/>
    <lineage>
        <taxon>Bacteria</taxon>
        <taxon>Pseudomonadati</taxon>
        <taxon>Bacteroidota</taxon>
        <taxon>Flavobacteriia</taxon>
        <taxon>Flavobacteriales</taxon>
        <taxon>Flavobacteriaceae</taxon>
        <taxon>Aquimarina</taxon>
    </lineage>
</organism>
<protein>
    <submittedName>
        <fullName evidence="3">RHS repeat-associated protein</fullName>
    </submittedName>
</protein>
<dbReference type="InterPro" id="IPR045619">
    <property type="entry name" value="DUF6443"/>
</dbReference>
<dbReference type="Proteomes" id="UP000292262">
    <property type="component" value="Unassembled WGS sequence"/>
</dbReference>
<keyword evidence="4" id="KW-1185">Reference proteome</keyword>
<reference evidence="3 4" key="1">
    <citation type="submission" date="2019-02" db="EMBL/GenBank/DDBJ databases">
        <title>Genomic Encyclopedia of Type Strains, Phase IV (KMG-IV): sequencing the most valuable type-strain genomes for metagenomic binning, comparative biology and taxonomic classification.</title>
        <authorList>
            <person name="Goeker M."/>
        </authorList>
    </citation>
    <scope>NUCLEOTIDE SEQUENCE [LARGE SCALE GENOMIC DNA]</scope>
    <source>
        <strain evidence="3 4">DSM 17196</strain>
    </source>
</reference>
<comment type="caution">
    <text evidence="3">The sequence shown here is derived from an EMBL/GenBank/DDBJ whole genome shotgun (WGS) entry which is preliminary data.</text>
</comment>